<dbReference type="PANTHER" id="PTHR36966:SF1">
    <property type="entry name" value="REP-ASSOCIATED TYROSINE TRANSPOSASE"/>
    <property type="match status" value="1"/>
</dbReference>
<proteinExistence type="predicted"/>
<reference evidence="2 3" key="1">
    <citation type="submission" date="2017-11" db="EMBL/GenBank/DDBJ databases">
        <title>Reclassification of Bisgaard taxon 7 as Conservatibacter flavescens gen. nov., sp. nov.</title>
        <authorList>
            <person name="Christensen H."/>
        </authorList>
    </citation>
    <scope>NUCLEOTIDE SEQUENCE [LARGE SCALE GENOMIC DNA]</scope>
    <source>
        <strain evidence="2 3">7_4</strain>
    </source>
</reference>
<protein>
    <recommendedName>
        <fullName evidence="1">Transposase IS200-like domain-containing protein</fullName>
    </recommendedName>
</protein>
<dbReference type="Proteomes" id="UP000229329">
    <property type="component" value="Unassembled WGS sequence"/>
</dbReference>
<gene>
    <name evidence="2" type="ORF">CVP05_04580</name>
</gene>
<dbReference type="GO" id="GO:0043565">
    <property type="term" value="F:sequence-specific DNA binding"/>
    <property type="evidence" value="ECO:0007669"/>
    <property type="project" value="TreeGrafter"/>
</dbReference>
<name>A0A2M8S3U5_9PAST</name>
<organism evidence="2 3">
    <name type="scientific">Conservatibacter flavescens</name>
    <dbReference type="NCBI Taxonomy" id="28161"/>
    <lineage>
        <taxon>Bacteria</taxon>
        <taxon>Pseudomonadati</taxon>
        <taxon>Pseudomonadota</taxon>
        <taxon>Gammaproteobacteria</taxon>
        <taxon>Pasteurellales</taxon>
        <taxon>Pasteurellaceae</taxon>
        <taxon>Conservatibacter</taxon>
    </lineage>
</organism>
<dbReference type="GO" id="GO:0004803">
    <property type="term" value="F:transposase activity"/>
    <property type="evidence" value="ECO:0007669"/>
    <property type="project" value="InterPro"/>
</dbReference>
<dbReference type="EMBL" id="PHHA01000006">
    <property type="protein sequence ID" value="PJG85824.1"/>
    <property type="molecule type" value="Genomic_DNA"/>
</dbReference>
<dbReference type="SMART" id="SM01321">
    <property type="entry name" value="Y1_Tnp"/>
    <property type="match status" value="1"/>
</dbReference>
<dbReference type="SUPFAM" id="SSF143422">
    <property type="entry name" value="Transposase IS200-like"/>
    <property type="match status" value="1"/>
</dbReference>
<dbReference type="Gene3D" id="3.30.70.1290">
    <property type="entry name" value="Transposase IS200-like"/>
    <property type="match status" value="1"/>
</dbReference>
<accession>A0A2M8S3U5</accession>
<dbReference type="GO" id="GO:0006313">
    <property type="term" value="P:DNA transposition"/>
    <property type="evidence" value="ECO:0007669"/>
    <property type="project" value="InterPro"/>
</dbReference>
<sequence>MKFNPNIHKRRSIRLKDYNYASEGCYFITICCAERRPLFGMVRDNQTILNEYGLLAQQEWVNTANKRINVELGEFIFMPNHMHGIVIITDDTSRGVCNTPLQSPSNTLGAIIRGYKASVTSQLQENLGLVVWQRNYYEHIIRNEKSYDAIASYIENNPYTWEKDEFFMPM</sequence>
<dbReference type="AlphaFoldDB" id="A0A2M8S3U5"/>
<dbReference type="PANTHER" id="PTHR36966">
    <property type="entry name" value="REP-ASSOCIATED TYROSINE TRANSPOSASE"/>
    <property type="match status" value="1"/>
</dbReference>
<evidence type="ECO:0000313" key="2">
    <source>
        <dbReference type="EMBL" id="PJG85824.1"/>
    </source>
</evidence>
<comment type="caution">
    <text evidence="2">The sequence shown here is derived from an EMBL/GenBank/DDBJ whole genome shotgun (WGS) entry which is preliminary data.</text>
</comment>
<dbReference type="RefSeq" id="WP_100288404.1">
    <property type="nucleotide sequence ID" value="NZ_PHHA01000006.1"/>
</dbReference>
<feature type="domain" description="Transposase IS200-like" evidence="1">
    <location>
        <begin position="21"/>
        <end position="157"/>
    </location>
</feature>
<dbReference type="InterPro" id="IPR052715">
    <property type="entry name" value="RAYT_transposase"/>
</dbReference>
<dbReference type="InterPro" id="IPR036515">
    <property type="entry name" value="Transposase_17_sf"/>
</dbReference>
<evidence type="ECO:0000313" key="3">
    <source>
        <dbReference type="Proteomes" id="UP000229329"/>
    </source>
</evidence>
<keyword evidence="3" id="KW-1185">Reference proteome</keyword>
<dbReference type="OrthoDB" id="9794403at2"/>
<dbReference type="InterPro" id="IPR002686">
    <property type="entry name" value="Transposase_17"/>
</dbReference>
<evidence type="ECO:0000259" key="1">
    <source>
        <dbReference type="SMART" id="SM01321"/>
    </source>
</evidence>